<proteinExistence type="inferred from homology"/>
<evidence type="ECO:0000256" key="1">
    <source>
        <dbReference type="PIRNR" id="PIRNR000962"/>
    </source>
</evidence>
<dbReference type="GeneID" id="28722811"/>
<dbReference type="GO" id="GO:1902660">
    <property type="term" value="P:negative regulation of glucose mediated signaling pathway"/>
    <property type="evidence" value="ECO:0007669"/>
    <property type="project" value="TreeGrafter"/>
</dbReference>
<dbReference type="CDD" id="cd07735">
    <property type="entry name" value="class_II_PDE_MBL-fold"/>
    <property type="match status" value="1"/>
</dbReference>
<dbReference type="RefSeq" id="XP_017986602.1">
    <property type="nucleotide sequence ID" value="XM_018131510.1"/>
</dbReference>
<dbReference type="AlphaFoldDB" id="A0A120K1Q9"/>
<dbReference type="Pfam" id="PF02112">
    <property type="entry name" value="PDEase_II"/>
    <property type="match status" value="1"/>
</dbReference>
<keyword evidence="1" id="KW-0378">Hydrolase</keyword>
<dbReference type="GO" id="GO:0006198">
    <property type="term" value="P:cAMP catabolic process"/>
    <property type="evidence" value="ECO:0007669"/>
    <property type="project" value="UniProtKB-UniRule"/>
</dbReference>
<dbReference type="STRING" id="45286.A0A120K1Q9"/>
<dbReference type="SUPFAM" id="SSF56281">
    <property type="entry name" value="Metallo-hydrolase/oxidoreductase"/>
    <property type="match status" value="1"/>
</dbReference>
<dbReference type="Gene3D" id="3.60.15.10">
    <property type="entry name" value="Ribonuclease Z/Hydroxyacylglutathione hydrolase-like"/>
    <property type="match status" value="1"/>
</dbReference>
<dbReference type="PANTHER" id="PTHR28283">
    <property type="entry name" value="3',5'-CYCLIC-NUCLEOTIDE PHOSPHODIESTERASE 1"/>
    <property type="match status" value="1"/>
</dbReference>
<keyword evidence="1" id="KW-0114">cAMP</keyword>
<reference evidence="2 3" key="1">
    <citation type="submission" date="2016-01" db="EMBL/GenBank/DDBJ databases">
        <title>Genome sequence of the yeast Holleya sinecauda.</title>
        <authorList>
            <person name="Dietrich F.S."/>
        </authorList>
    </citation>
    <scope>NUCLEOTIDE SEQUENCE [LARGE SCALE GENOMIC DNA]</scope>
    <source>
        <strain evidence="2 3">ATCC 58844</strain>
    </source>
</reference>
<dbReference type="EMBL" id="CP014243">
    <property type="protein sequence ID" value="AMD19606.1"/>
    <property type="molecule type" value="Genomic_DNA"/>
</dbReference>
<accession>A0A120K1Q9</accession>
<dbReference type="PRINTS" id="PR00388">
    <property type="entry name" value="PDIESTERASE2"/>
</dbReference>
<dbReference type="GO" id="GO:0004115">
    <property type="term" value="F:3',5'-cyclic-AMP phosphodiesterase activity"/>
    <property type="evidence" value="ECO:0007669"/>
    <property type="project" value="UniProtKB-UniRule"/>
</dbReference>
<protein>
    <submittedName>
        <fullName evidence="2">HCL545Cp</fullName>
    </submittedName>
</protein>
<dbReference type="InterPro" id="IPR000396">
    <property type="entry name" value="Pdiesterase2"/>
</dbReference>
<sequence length="375" mass="41598">MVGFEVTILGSMGGPLDGGTQSLMLKSKGSTNSGYICIDAGSGLRQLIRLTLKSKVWDCNMVESYYRNDFEPAAKFHSAGSSITYGLGTLSNRMRKLMNAKYNDELDAANKLPKTNGNIISAIDRGYELYHEIGEIFITHAHLDHIAALIINSPIVQHGEKIVLGSNSTIDALQKHIFNDQIWPNTVNGKGANLRLQPIETDKVYISRSIPTWKIIAFQSSHGRTIIGQKPFHSMSYLLQDTTDGDSLLVFGDVESDLTSGTNSLVSLWTYLAENVPLSRLRGIIVECSSIDLKDESLLYGHMSPRHIIAELKTLKQSYNKSLDGLSIILTHIKMEPMDEDPRLLILSELREKSLKATLGNIRFSVAIQGYTHFL</sequence>
<dbReference type="PIRSF" id="PIRSF000962">
    <property type="entry name" value="Cyc_nuc_PDEase"/>
    <property type="match status" value="1"/>
</dbReference>
<dbReference type="PANTHER" id="PTHR28283:SF1">
    <property type="entry name" value="3',5'-CYCLIC-NUCLEOTIDE PHOSPHODIESTERASE 1"/>
    <property type="match status" value="1"/>
</dbReference>
<evidence type="ECO:0000313" key="3">
    <source>
        <dbReference type="Proteomes" id="UP000243052"/>
    </source>
</evidence>
<dbReference type="Proteomes" id="UP000243052">
    <property type="component" value="Chromosome iii"/>
</dbReference>
<evidence type="ECO:0000313" key="2">
    <source>
        <dbReference type="EMBL" id="AMD19606.1"/>
    </source>
</evidence>
<comment type="similarity">
    <text evidence="1">Belongs to the cyclic nucleotide phosphodiesterase class-II family.</text>
</comment>
<dbReference type="OrthoDB" id="258495at2759"/>
<dbReference type="InterPro" id="IPR036866">
    <property type="entry name" value="RibonucZ/Hydroxyglut_hydro"/>
</dbReference>
<gene>
    <name evidence="2" type="ORF">AW171_hschr31446</name>
</gene>
<keyword evidence="3" id="KW-1185">Reference proteome</keyword>
<organism evidence="2 3">
    <name type="scientific">Eremothecium sinecaudum</name>
    <dbReference type="NCBI Taxonomy" id="45286"/>
    <lineage>
        <taxon>Eukaryota</taxon>
        <taxon>Fungi</taxon>
        <taxon>Dikarya</taxon>
        <taxon>Ascomycota</taxon>
        <taxon>Saccharomycotina</taxon>
        <taxon>Saccharomycetes</taxon>
        <taxon>Saccharomycetales</taxon>
        <taxon>Saccharomycetaceae</taxon>
        <taxon>Eremothecium</taxon>
    </lineage>
</organism>
<name>A0A120K1Q9_9SACH</name>
<dbReference type="GO" id="GO:0047555">
    <property type="term" value="F:3',5'-cyclic-GMP phosphodiesterase activity"/>
    <property type="evidence" value="ECO:0007669"/>
    <property type="project" value="TreeGrafter"/>
</dbReference>